<keyword evidence="8" id="KW-1185">Reference proteome</keyword>
<organism evidence="7 8">
    <name type="scientific">Methanoculleus caldifontis</name>
    <dbReference type="NCBI Taxonomy" id="2651577"/>
    <lineage>
        <taxon>Archaea</taxon>
        <taxon>Methanobacteriati</taxon>
        <taxon>Methanobacteriota</taxon>
        <taxon>Stenosarchaea group</taxon>
        <taxon>Methanomicrobia</taxon>
        <taxon>Methanomicrobiales</taxon>
        <taxon>Methanomicrobiaceae</taxon>
        <taxon>Methanoculleus</taxon>
    </lineage>
</organism>
<dbReference type="Proteomes" id="UP001281203">
    <property type="component" value="Unassembled WGS sequence"/>
</dbReference>
<dbReference type="InterPro" id="IPR015163">
    <property type="entry name" value="Cdc6_C"/>
</dbReference>
<dbReference type="PANTHER" id="PTHR10763">
    <property type="entry name" value="CELL DIVISION CONTROL PROTEIN 6-RELATED"/>
    <property type="match status" value="1"/>
</dbReference>
<proteinExistence type="inferred from homology"/>
<feature type="binding site" evidence="5">
    <location>
        <position position="206"/>
    </location>
    <ligand>
        <name>ATP</name>
        <dbReference type="ChEBI" id="CHEBI:30616"/>
    </ligand>
</feature>
<dbReference type="SUPFAM" id="SSF52540">
    <property type="entry name" value="P-loop containing nucleoside triphosphate hydrolases"/>
    <property type="match status" value="1"/>
</dbReference>
<evidence type="ECO:0000256" key="4">
    <source>
        <dbReference type="ARBA" id="ARBA00022840"/>
    </source>
</evidence>
<dbReference type="InterPro" id="IPR036390">
    <property type="entry name" value="WH_DNA-bd_sf"/>
</dbReference>
<keyword evidence="4 5" id="KW-0067">ATP-binding</keyword>
<gene>
    <name evidence="7" type="ORF">F8E02_06450</name>
</gene>
<dbReference type="InterPro" id="IPR036388">
    <property type="entry name" value="WH-like_DNA-bd_sf"/>
</dbReference>
<dbReference type="HAMAP" id="MF_01407">
    <property type="entry name" value="ORC1_type_DNA_replic_protein"/>
    <property type="match status" value="1"/>
</dbReference>
<dbReference type="Gene3D" id="3.40.50.300">
    <property type="entry name" value="P-loop containing nucleotide triphosphate hydrolases"/>
    <property type="match status" value="1"/>
</dbReference>
<evidence type="ECO:0000313" key="8">
    <source>
        <dbReference type="Proteomes" id="UP001281203"/>
    </source>
</evidence>
<name>A0ABU3X0S4_9EURY</name>
<dbReference type="InterPro" id="IPR055237">
    <property type="entry name" value="Cdc6_lid"/>
</dbReference>
<dbReference type="NCBIfam" id="TIGR02928">
    <property type="entry name" value="orc1/cdc6 family replication initiation protein"/>
    <property type="match status" value="1"/>
</dbReference>
<reference evidence="7 8" key="1">
    <citation type="submission" date="2019-10" db="EMBL/GenBank/DDBJ databases">
        <title>Isolation and characterization of Methanoculleus sp. Wushi-C6 from a hot spring well.</title>
        <authorList>
            <person name="Chen S.-C."/>
            <person name="Lan Z.-H."/>
            <person name="You Y.-T."/>
            <person name="Lai M.-C."/>
        </authorList>
    </citation>
    <scope>NUCLEOTIDE SEQUENCE [LARGE SCALE GENOMIC DNA]</scope>
    <source>
        <strain evidence="7 8">Wushi-C6</strain>
    </source>
</reference>
<evidence type="ECO:0000313" key="7">
    <source>
        <dbReference type="EMBL" id="MDV2481649.1"/>
    </source>
</evidence>
<dbReference type="RefSeq" id="WP_317064672.1">
    <property type="nucleotide sequence ID" value="NZ_WBKO01000001.1"/>
</dbReference>
<dbReference type="InterPro" id="IPR049945">
    <property type="entry name" value="AAA_22"/>
</dbReference>
<dbReference type="Gene3D" id="1.10.10.10">
    <property type="entry name" value="Winged helix-like DNA-binding domain superfamily/Winged helix DNA-binding domain"/>
    <property type="match status" value="1"/>
</dbReference>
<comment type="function">
    <text evidence="5">Involved in regulation of DNA replication.</text>
</comment>
<evidence type="ECO:0000256" key="3">
    <source>
        <dbReference type="ARBA" id="ARBA00022741"/>
    </source>
</evidence>
<dbReference type="InterPro" id="IPR050311">
    <property type="entry name" value="ORC1/CDC6"/>
</dbReference>
<evidence type="ECO:0000259" key="6">
    <source>
        <dbReference type="SMART" id="SM01074"/>
    </source>
</evidence>
<evidence type="ECO:0000256" key="2">
    <source>
        <dbReference type="ARBA" id="ARBA00022705"/>
    </source>
</evidence>
<dbReference type="Pfam" id="PF13401">
    <property type="entry name" value="AAA_22"/>
    <property type="match status" value="1"/>
</dbReference>
<keyword evidence="3 5" id="KW-0547">Nucleotide-binding</keyword>
<dbReference type="InterPro" id="IPR027417">
    <property type="entry name" value="P-loop_NTPase"/>
</dbReference>
<dbReference type="SMART" id="SM01074">
    <property type="entry name" value="Cdc6_C"/>
    <property type="match status" value="1"/>
</dbReference>
<feature type="binding site" evidence="5">
    <location>
        <position position="218"/>
    </location>
    <ligand>
        <name>ATP</name>
        <dbReference type="ChEBI" id="CHEBI:30616"/>
    </ligand>
</feature>
<evidence type="ECO:0000256" key="5">
    <source>
        <dbReference type="HAMAP-Rule" id="MF_01407"/>
    </source>
</evidence>
<dbReference type="Gene3D" id="1.10.8.60">
    <property type="match status" value="1"/>
</dbReference>
<comment type="similarity">
    <text evidence="1 5">Belongs to the CDC6/cdc18 family.</text>
</comment>
<dbReference type="EMBL" id="WBKO01000001">
    <property type="protein sequence ID" value="MDV2481649.1"/>
    <property type="molecule type" value="Genomic_DNA"/>
</dbReference>
<feature type="binding site" evidence="5">
    <location>
        <begin position="62"/>
        <end position="66"/>
    </location>
    <ligand>
        <name>ATP</name>
        <dbReference type="ChEBI" id="CHEBI:30616"/>
    </ligand>
</feature>
<dbReference type="NCBIfam" id="NF001626">
    <property type="entry name" value="PRK00411.1-5"/>
    <property type="match status" value="1"/>
</dbReference>
<dbReference type="Pfam" id="PF22703">
    <property type="entry name" value="Cdc6_lid"/>
    <property type="match status" value="1"/>
</dbReference>
<protein>
    <recommendedName>
        <fullName evidence="5">ORC1-type DNA replication protein</fullName>
    </recommendedName>
</protein>
<dbReference type="PANTHER" id="PTHR10763:SF26">
    <property type="entry name" value="CELL DIVISION CONTROL PROTEIN 6 HOMOLOG"/>
    <property type="match status" value="1"/>
</dbReference>
<dbReference type="SUPFAM" id="SSF46785">
    <property type="entry name" value="Winged helix' DNA-binding domain"/>
    <property type="match status" value="1"/>
</dbReference>
<dbReference type="NCBIfam" id="NF001624">
    <property type="entry name" value="PRK00411.1-2"/>
    <property type="match status" value="1"/>
</dbReference>
<sequence>MKKNLLMWDETLFRDPEVFEIDYVPEQFNHRDAQIQEIAFQVKPGLRGVRPLNTICRGLPGTGKTTSVKKIFSDIEETTKKLVPVYINCQIDNTKFAIFSQIYRRVTGHLPPASGTSFKQVFDAIARVLLREEQVLLVALDDANYLLYENEINHVLYPLLRSHEAYPGVRIGVIAIVSDMSVHLQSEVDARVASVFRPTEIYFPPYSKEEVHDILEERVMQGLYPNVVRSEMLDLVVEQTMKNGDLRVGIDLLRRATLNAEKAARRSIEREDICSAYEISRYLHLAFSLRTLRGEERGVLARIAEMSGRDDQEMNAGDVYRFVKEEVNVSYTKFYEIIGKFDAMRLLNLHYRQGRGRTRLISLRYDPGRVLEYLREEQTSLS</sequence>
<keyword evidence="2 5" id="KW-0235">DNA replication</keyword>
<accession>A0ABU3X0S4</accession>
<dbReference type="InterPro" id="IPR014277">
    <property type="entry name" value="Orc1/Cdc6_arc"/>
</dbReference>
<comment type="caution">
    <text evidence="7">The sequence shown here is derived from an EMBL/GenBank/DDBJ whole genome shotgun (WGS) entry which is preliminary data.</text>
</comment>
<evidence type="ECO:0000256" key="1">
    <source>
        <dbReference type="ARBA" id="ARBA00006184"/>
    </source>
</evidence>
<feature type="domain" description="Cdc6 C-terminal" evidence="6">
    <location>
        <begin position="300"/>
        <end position="374"/>
    </location>
</feature>